<evidence type="ECO:0000313" key="2">
    <source>
        <dbReference type="EnsemblPlants" id="TuG1812G0700006052.01.T01.cds462610"/>
    </source>
</evidence>
<proteinExistence type="predicted"/>
<sequence length="65" mass="7655">MHFLLIFVRTNDCMDFFLCGPNVRTEAIAPFMFYFFSFQISHFLSAYIYMQSVIITIITGCLVIR</sequence>
<name>A0A8R7VAR3_TRIUA</name>
<dbReference type="EnsemblPlants" id="TuG1812G0700006052.01.T01">
    <property type="protein sequence ID" value="TuG1812G0700006052.01.T01.cds462610"/>
    <property type="gene ID" value="TuG1812G0700006052.01"/>
</dbReference>
<dbReference type="AlphaFoldDB" id="A0A8R7VAR3"/>
<evidence type="ECO:0000313" key="3">
    <source>
        <dbReference type="Proteomes" id="UP000015106"/>
    </source>
</evidence>
<keyword evidence="1" id="KW-0472">Membrane</keyword>
<dbReference type="Gramene" id="TuG1812G0700006052.01.T01">
    <property type="protein sequence ID" value="TuG1812G0700006052.01.T01.cds462610"/>
    <property type="gene ID" value="TuG1812G0700006052.01"/>
</dbReference>
<keyword evidence="3" id="KW-1185">Reference proteome</keyword>
<reference evidence="3" key="1">
    <citation type="journal article" date="2013" name="Nature">
        <title>Draft genome of the wheat A-genome progenitor Triticum urartu.</title>
        <authorList>
            <person name="Ling H.Q."/>
            <person name="Zhao S."/>
            <person name="Liu D."/>
            <person name="Wang J."/>
            <person name="Sun H."/>
            <person name="Zhang C."/>
            <person name="Fan H."/>
            <person name="Li D."/>
            <person name="Dong L."/>
            <person name="Tao Y."/>
            <person name="Gao C."/>
            <person name="Wu H."/>
            <person name="Li Y."/>
            <person name="Cui Y."/>
            <person name="Guo X."/>
            <person name="Zheng S."/>
            <person name="Wang B."/>
            <person name="Yu K."/>
            <person name="Liang Q."/>
            <person name="Yang W."/>
            <person name="Lou X."/>
            <person name="Chen J."/>
            <person name="Feng M."/>
            <person name="Jian J."/>
            <person name="Zhang X."/>
            <person name="Luo G."/>
            <person name="Jiang Y."/>
            <person name="Liu J."/>
            <person name="Wang Z."/>
            <person name="Sha Y."/>
            <person name="Zhang B."/>
            <person name="Wu H."/>
            <person name="Tang D."/>
            <person name="Shen Q."/>
            <person name="Xue P."/>
            <person name="Zou S."/>
            <person name="Wang X."/>
            <person name="Liu X."/>
            <person name="Wang F."/>
            <person name="Yang Y."/>
            <person name="An X."/>
            <person name="Dong Z."/>
            <person name="Zhang K."/>
            <person name="Zhang X."/>
            <person name="Luo M.C."/>
            <person name="Dvorak J."/>
            <person name="Tong Y."/>
            <person name="Wang J."/>
            <person name="Yang H."/>
            <person name="Li Z."/>
            <person name="Wang D."/>
            <person name="Zhang A."/>
            <person name="Wang J."/>
        </authorList>
    </citation>
    <scope>NUCLEOTIDE SEQUENCE</scope>
    <source>
        <strain evidence="3">cv. G1812</strain>
    </source>
</reference>
<feature type="transmembrane region" description="Helical" evidence="1">
    <location>
        <begin position="40"/>
        <end position="64"/>
    </location>
</feature>
<protein>
    <submittedName>
        <fullName evidence="2">Uncharacterized protein</fullName>
    </submittedName>
</protein>
<keyword evidence="1" id="KW-1133">Transmembrane helix</keyword>
<evidence type="ECO:0000256" key="1">
    <source>
        <dbReference type="SAM" id="Phobius"/>
    </source>
</evidence>
<organism evidence="2 3">
    <name type="scientific">Triticum urartu</name>
    <name type="common">Red wild einkorn</name>
    <name type="synonym">Crithodium urartu</name>
    <dbReference type="NCBI Taxonomy" id="4572"/>
    <lineage>
        <taxon>Eukaryota</taxon>
        <taxon>Viridiplantae</taxon>
        <taxon>Streptophyta</taxon>
        <taxon>Embryophyta</taxon>
        <taxon>Tracheophyta</taxon>
        <taxon>Spermatophyta</taxon>
        <taxon>Magnoliopsida</taxon>
        <taxon>Liliopsida</taxon>
        <taxon>Poales</taxon>
        <taxon>Poaceae</taxon>
        <taxon>BOP clade</taxon>
        <taxon>Pooideae</taxon>
        <taxon>Triticodae</taxon>
        <taxon>Triticeae</taxon>
        <taxon>Triticinae</taxon>
        <taxon>Triticum</taxon>
    </lineage>
</organism>
<reference evidence="2" key="2">
    <citation type="submission" date="2018-03" db="EMBL/GenBank/DDBJ databases">
        <title>The Triticum urartu genome reveals the dynamic nature of wheat genome evolution.</title>
        <authorList>
            <person name="Ling H."/>
            <person name="Ma B."/>
            <person name="Shi X."/>
            <person name="Liu H."/>
            <person name="Dong L."/>
            <person name="Sun H."/>
            <person name="Cao Y."/>
            <person name="Gao Q."/>
            <person name="Zheng S."/>
            <person name="Li Y."/>
            <person name="Yu Y."/>
            <person name="Du H."/>
            <person name="Qi M."/>
            <person name="Li Y."/>
            <person name="Yu H."/>
            <person name="Cui Y."/>
            <person name="Wang N."/>
            <person name="Chen C."/>
            <person name="Wu H."/>
            <person name="Zhao Y."/>
            <person name="Zhang J."/>
            <person name="Li Y."/>
            <person name="Zhou W."/>
            <person name="Zhang B."/>
            <person name="Hu W."/>
            <person name="Eijk M."/>
            <person name="Tang J."/>
            <person name="Witsenboer H."/>
            <person name="Zhao S."/>
            <person name="Li Z."/>
            <person name="Zhang A."/>
            <person name="Wang D."/>
            <person name="Liang C."/>
        </authorList>
    </citation>
    <scope>NUCLEOTIDE SEQUENCE [LARGE SCALE GENOMIC DNA]</scope>
    <source>
        <strain evidence="2">cv. G1812</strain>
    </source>
</reference>
<dbReference type="Proteomes" id="UP000015106">
    <property type="component" value="Chromosome 7"/>
</dbReference>
<keyword evidence="1" id="KW-0812">Transmembrane</keyword>
<reference evidence="2" key="3">
    <citation type="submission" date="2022-06" db="UniProtKB">
        <authorList>
            <consortium name="EnsemblPlants"/>
        </authorList>
    </citation>
    <scope>IDENTIFICATION</scope>
</reference>
<accession>A0A8R7VAR3</accession>